<dbReference type="Proteomes" id="UP001642409">
    <property type="component" value="Unassembled WGS sequence"/>
</dbReference>
<keyword evidence="1" id="KW-0472">Membrane</keyword>
<evidence type="ECO:0000256" key="1">
    <source>
        <dbReference type="SAM" id="Phobius"/>
    </source>
</evidence>
<gene>
    <name evidence="3" type="ORF">HINF_LOCUS16371</name>
    <name evidence="2" type="ORF">HINF_LOCUS57452</name>
</gene>
<dbReference type="EMBL" id="CAXDID020000040">
    <property type="protein sequence ID" value="CAL5999762.1"/>
    <property type="molecule type" value="Genomic_DNA"/>
</dbReference>
<reference evidence="2" key="1">
    <citation type="submission" date="2023-06" db="EMBL/GenBank/DDBJ databases">
        <authorList>
            <person name="Kurt Z."/>
        </authorList>
    </citation>
    <scope>NUCLEOTIDE SEQUENCE</scope>
</reference>
<comment type="caution">
    <text evidence="2">The sequence shown here is derived from an EMBL/GenBank/DDBJ whole genome shotgun (WGS) entry which is preliminary data.</text>
</comment>
<dbReference type="InterPro" id="IPR029058">
    <property type="entry name" value="AB_hydrolase_fold"/>
</dbReference>
<dbReference type="SUPFAM" id="SSF53474">
    <property type="entry name" value="alpha/beta-Hydrolases"/>
    <property type="match status" value="1"/>
</dbReference>
<proteinExistence type="predicted"/>
<evidence type="ECO:0000313" key="2">
    <source>
        <dbReference type="EMBL" id="CAI9969807.1"/>
    </source>
</evidence>
<feature type="transmembrane region" description="Helical" evidence="1">
    <location>
        <begin position="303"/>
        <end position="323"/>
    </location>
</feature>
<accession>A0AA86UYP5</accession>
<feature type="transmembrane region" description="Helical" evidence="1">
    <location>
        <begin position="244"/>
        <end position="265"/>
    </location>
</feature>
<dbReference type="Gene3D" id="3.40.50.1820">
    <property type="entry name" value="alpha/beta hydrolase"/>
    <property type="match status" value="1"/>
</dbReference>
<sequence length="327" mass="38158">MRQVITVLIGTLFILILLLKRSRKPKTYKITRFVTKDQHLTSIINEINSSRIPIPSKPNKIQPPKPAYERRSFAYPSDKNDIFYYETLIGEKSVKTPVVIVCFMGGHSKSACIRRAASEFYENGHPVYILLPRGSLDTRIHPQQIKFRSEGYDTEDINSLLGLIPNNKVILVGYSLGGFNVCHTTGFITEVVKKWFKYFNKIQLIIYMLFLFIISCQLSLFCFLSQNKDYMIRQTIIIRHVQKIYRRIMIVSEDASLNFILLYVFCNQYQKLEMNRFFQLKIQQQTVSEVSSIQLLTQITSTALFLINNYLAVFSELYLILFLKIRI</sequence>
<name>A0AA86UYP5_9EUKA</name>
<evidence type="ECO:0000313" key="3">
    <source>
        <dbReference type="EMBL" id="CAL5999762.1"/>
    </source>
</evidence>
<dbReference type="EMBL" id="CATOUU010001064">
    <property type="protein sequence ID" value="CAI9969807.1"/>
    <property type="molecule type" value="Genomic_DNA"/>
</dbReference>
<protein>
    <submittedName>
        <fullName evidence="2">Uncharacterized protein</fullName>
    </submittedName>
</protein>
<reference evidence="3 4" key="2">
    <citation type="submission" date="2024-07" db="EMBL/GenBank/DDBJ databases">
        <authorList>
            <person name="Akdeniz Z."/>
        </authorList>
    </citation>
    <scope>NUCLEOTIDE SEQUENCE [LARGE SCALE GENOMIC DNA]</scope>
</reference>
<evidence type="ECO:0000313" key="4">
    <source>
        <dbReference type="Proteomes" id="UP001642409"/>
    </source>
</evidence>
<feature type="transmembrane region" description="Helical" evidence="1">
    <location>
        <begin position="204"/>
        <end position="224"/>
    </location>
</feature>
<keyword evidence="1" id="KW-1133">Transmembrane helix</keyword>
<organism evidence="2">
    <name type="scientific">Hexamita inflata</name>
    <dbReference type="NCBI Taxonomy" id="28002"/>
    <lineage>
        <taxon>Eukaryota</taxon>
        <taxon>Metamonada</taxon>
        <taxon>Diplomonadida</taxon>
        <taxon>Hexamitidae</taxon>
        <taxon>Hexamitinae</taxon>
        <taxon>Hexamita</taxon>
    </lineage>
</organism>
<keyword evidence="4" id="KW-1185">Reference proteome</keyword>
<dbReference type="AlphaFoldDB" id="A0AA86UYP5"/>
<keyword evidence="1" id="KW-0812">Transmembrane</keyword>